<dbReference type="InterPro" id="IPR001017">
    <property type="entry name" value="DH_E1"/>
</dbReference>
<dbReference type="Proteomes" id="UP000306585">
    <property type="component" value="Unassembled WGS sequence"/>
</dbReference>
<dbReference type="FunFam" id="1.10.287.1150:FF:000004">
    <property type="entry name" value="2-oxoglutarate dehydrogenase E1 component"/>
    <property type="match status" value="1"/>
</dbReference>
<dbReference type="GO" id="GO:0005829">
    <property type="term" value="C:cytosol"/>
    <property type="evidence" value="ECO:0007669"/>
    <property type="project" value="TreeGrafter"/>
</dbReference>
<evidence type="ECO:0000256" key="1">
    <source>
        <dbReference type="ARBA" id="ARBA00001964"/>
    </source>
</evidence>
<dbReference type="InterPro" id="IPR005475">
    <property type="entry name" value="Transketolase-like_Pyr-bd"/>
</dbReference>
<comment type="caution">
    <text evidence="10">The sequence shown here is derived from an EMBL/GenBank/DDBJ whole genome shotgun (WGS) entry which is preliminary data.</text>
</comment>
<dbReference type="Pfam" id="PF00676">
    <property type="entry name" value="E1_dh"/>
    <property type="match status" value="1"/>
</dbReference>
<dbReference type="NCBIfam" id="NF006914">
    <property type="entry name" value="PRK09404.1"/>
    <property type="match status" value="1"/>
</dbReference>
<evidence type="ECO:0000313" key="10">
    <source>
        <dbReference type="EMBL" id="TLS66262.1"/>
    </source>
</evidence>
<evidence type="ECO:0000256" key="2">
    <source>
        <dbReference type="ARBA" id="ARBA00003906"/>
    </source>
</evidence>
<comment type="cofactor">
    <cofactor evidence="1">
        <name>thiamine diphosphate</name>
        <dbReference type="ChEBI" id="CHEBI:58937"/>
    </cofactor>
</comment>
<dbReference type="Pfam" id="PF16078">
    <property type="entry name" value="2-oxogl_dehyd_N"/>
    <property type="match status" value="1"/>
</dbReference>
<reference evidence="10 11" key="1">
    <citation type="journal article" date="2019" name="Appl. Environ. Microbiol.">
        <title>Environmental Evidence and Genomic Insight of Iron-oxidizing Bacteria Preference Towards More Corrosion Resistant Stainless Steel at Higher Salinities.</title>
        <authorList>
            <person name="Garrison C.E."/>
            <person name="Price K.A."/>
            <person name="Field E.K."/>
        </authorList>
    </citation>
    <scope>NUCLEOTIDE SEQUENCE [LARGE SCALE GENOMIC DNA]</scope>
    <source>
        <strain evidence="10 11">P3</strain>
    </source>
</reference>
<comment type="function">
    <text evidence="2">E1 component of the 2-oxoglutarate dehydrogenase (OGDH) complex which catalyzes the decarboxylation of 2-oxoglutarate, the first step in the conversion of 2-oxoglutarate to succinyl-CoA and CO(2).</text>
</comment>
<dbReference type="AlphaFoldDB" id="A0A5R9GQL8"/>
<evidence type="ECO:0000259" key="9">
    <source>
        <dbReference type="SMART" id="SM00861"/>
    </source>
</evidence>
<evidence type="ECO:0000256" key="7">
    <source>
        <dbReference type="ARBA" id="ARBA00023052"/>
    </source>
</evidence>
<dbReference type="Gene3D" id="3.40.50.970">
    <property type="match status" value="1"/>
</dbReference>
<dbReference type="NCBIfam" id="NF008907">
    <property type="entry name" value="PRK12270.1"/>
    <property type="match status" value="1"/>
</dbReference>
<dbReference type="NCBIfam" id="TIGR00239">
    <property type="entry name" value="2oxo_dh_E1"/>
    <property type="match status" value="1"/>
</dbReference>
<dbReference type="CDD" id="cd02016">
    <property type="entry name" value="TPP_E1_OGDC_like"/>
    <property type="match status" value="1"/>
</dbReference>
<feature type="domain" description="Transketolase-like pyrimidine-binding" evidence="9">
    <location>
        <begin position="591"/>
        <end position="785"/>
    </location>
</feature>
<dbReference type="InterPro" id="IPR042179">
    <property type="entry name" value="KGD_C_sf"/>
</dbReference>
<dbReference type="SUPFAM" id="SSF52518">
    <property type="entry name" value="Thiamin diphosphate-binding fold (THDP-binding)"/>
    <property type="match status" value="2"/>
</dbReference>
<protein>
    <recommendedName>
        <fullName evidence="5">2-oxoglutarate dehydrogenase E1 component</fullName>
        <ecNumber evidence="4">1.2.4.2</ecNumber>
    </recommendedName>
    <alternativeName>
        <fullName evidence="8">Alpha-ketoglutarate dehydrogenase</fullName>
    </alternativeName>
</protein>
<dbReference type="EMBL" id="VBRY01000010">
    <property type="protein sequence ID" value="TLS66262.1"/>
    <property type="molecule type" value="Genomic_DNA"/>
</dbReference>
<dbReference type="EC" id="1.2.4.2" evidence="4"/>
<dbReference type="Pfam" id="PF16870">
    <property type="entry name" value="OxoGdeHyase_C"/>
    <property type="match status" value="1"/>
</dbReference>
<dbReference type="PANTHER" id="PTHR23152">
    <property type="entry name" value="2-OXOGLUTARATE DEHYDROGENASE"/>
    <property type="match status" value="1"/>
</dbReference>
<organism evidence="10 11">
    <name type="scientific">Mariprofundus erugo</name>
    <dbReference type="NCBI Taxonomy" id="2528639"/>
    <lineage>
        <taxon>Bacteria</taxon>
        <taxon>Pseudomonadati</taxon>
        <taxon>Pseudomonadota</taxon>
        <taxon>Candidatius Mariprofundia</taxon>
        <taxon>Mariprofundales</taxon>
        <taxon>Mariprofundaceae</taxon>
        <taxon>Mariprofundus</taxon>
    </lineage>
</organism>
<dbReference type="Gene3D" id="1.10.287.1150">
    <property type="entry name" value="TPP helical domain"/>
    <property type="match status" value="1"/>
</dbReference>
<name>A0A5R9GQL8_9PROT</name>
<dbReference type="InterPro" id="IPR011603">
    <property type="entry name" value="2oxoglutarate_DH_E1"/>
</dbReference>
<keyword evidence="11" id="KW-1185">Reference proteome</keyword>
<dbReference type="InterPro" id="IPR032106">
    <property type="entry name" value="2-oxogl_dehyd_N"/>
</dbReference>
<dbReference type="InterPro" id="IPR029061">
    <property type="entry name" value="THDP-binding"/>
</dbReference>
<dbReference type="GO" id="GO:0004591">
    <property type="term" value="F:oxoglutarate dehydrogenase (succinyl-transferring) activity"/>
    <property type="evidence" value="ECO:0007669"/>
    <property type="project" value="UniProtKB-EC"/>
</dbReference>
<evidence type="ECO:0000256" key="3">
    <source>
        <dbReference type="ARBA" id="ARBA00006936"/>
    </source>
</evidence>
<dbReference type="RefSeq" id="WP_138239793.1">
    <property type="nucleotide sequence ID" value="NZ_VBRY01000010.1"/>
</dbReference>
<dbReference type="GO" id="GO:0006099">
    <property type="term" value="P:tricarboxylic acid cycle"/>
    <property type="evidence" value="ECO:0007669"/>
    <property type="project" value="TreeGrafter"/>
</dbReference>
<proteinExistence type="inferred from homology"/>
<dbReference type="PANTHER" id="PTHR23152:SF4">
    <property type="entry name" value="2-OXOADIPATE DEHYDROGENASE COMPLEX COMPONENT E1"/>
    <property type="match status" value="1"/>
</dbReference>
<dbReference type="GO" id="GO:0045252">
    <property type="term" value="C:oxoglutarate dehydrogenase complex"/>
    <property type="evidence" value="ECO:0007669"/>
    <property type="project" value="TreeGrafter"/>
</dbReference>
<evidence type="ECO:0000256" key="4">
    <source>
        <dbReference type="ARBA" id="ARBA00012280"/>
    </source>
</evidence>
<evidence type="ECO:0000256" key="5">
    <source>
        <dbReference type="ARBA" id="ARBA00013321"/>
    </source>
</evidence>
<evidence type="ECO:0000256" key="6">
    <source>
        <dbReference type="ARBA" id="ARBA00023002"/>
    </source>
</evidence>
<dbReference type="Gene3D" id="3.40.50.11610">
    <property type="entry name" value="Multifunctional 2-oxoglutarate metabolism enzyme, C-terminal domain"/>
    <property type="match status" value="1"/>
</dbReference>
<dbReference type="InterPro" id="IPR031717">
    <property type="entry name" value="ODO-1/KGD_C"/>
</dbReference>
<accession>A0A5R9GQL8</accession>
<dbReference type="SMART" id="SM00861">
    <property type="entry name" value="Transket_pyr"/>
    <property type="match status" value="1"/>
</dbReference>
<dbReference type="GO" id="GO:0030976">
    <property type="term" value="F:thiamine pyrophosphate binding"/>
    <property type="evidence" value="ECO:0007669"/>
    <property type="project" value="InterPro"/>
</dbReference>
<gene>
    <name evidence="10" type="ORF">FEF65_10615</name>
</gene>
<dbReference type="PIRSF" id="PIRSF000157">
    <property type="entry name" value="Oxoglu_dh_E1"/>
    <property type="match status" value="1"/>
</dbReference>
<keyword evidence="7" id="KW-0786">Thiamine pyrophosphate</keyword>
<evidence type="ECO:0000256" key="8">
    <source>
        <dbReference type="ARBA" id="ARBA00030680"/>
    </source>
</evidence>
<dbReference type="Gene3D" id="3.40.50.12470">
    <property type="match status" value="1"/>
</dbReference>
<comment type="similarity">
    <text evidence="3">Belongs to the alpha-ketoglutarate dehydrogenase family.</text>
</comment>
<keyword evidence="6 10" id="KW-0560">Oxidoreductase</keyword>
<sequence length="939" mass="105188">MNHSVSNPSLQDDALFAAGGSYLEELFDQYKRDPASVGTEWADLFASLTAEREAGPTHQQMLERMTPVTQVKAQLSSSHYADIEYPSRAIYLIHAYRVHGHLHADLDPLKLNPRAVAPELELAYYGLSEADLDQVFPTGDLTGGRSMKLRDILALLKKTYCGHIGPEFMHITDSARKHWIQTRLERIAARPDYDADTRRHIFGRIMHAEEFERFLHTRYAGQKRFSLEGGESLIPMLDALIQSAGSNGTREIILGMAHRGRLNVLANIMGKSLAEIFTEFEGTQLQEEAHGQGDVKYHLGFSSDVRTPGGVVHLSLGFNPSHLEIITPVAMGSVRARQCRRGDTDRREVMSVQLHGDAAFAGQGVVAESLELSKLRGFRIGGSIHIVINNQIGFTVNPHDARSTTYCTDIAKMIHAPILHVNGDDPGACCLAAEIAVEYRNTFHEDIVIDLVCYRRHGHNEADSPEVTQPVMYRRIAAHPTVGQIYRERLIGDGIISGHDADAMVEAYRDCMEKVRRAKNRPAPNALNSLQGRWQSYMSVGEDEPDTGVTADDLAMLVRKVHRLPADFSLHPRVEKIFDARISMMDGAMPVDWGCAETMAYASLIHEGGWVRISGEDSGRGTFFHRHAIVYDQQTGRSMVPLKQARNGPLSHFIVVDSMLSEMAVMGFEYGYSVSEPRALVIWEAQYGDFANVAQVVIDQFIAAGESKWKRLSGIVLWLPHGYEGQGAEHSSARLERYLQLCAERNMQVAYPTTPAQLFHLLRRQLISRLRKPLILMAPKSMLRQKLSFSPLEAFTAGRFQPVLAEEQVVAAAARRVLICTGKVYYDLLGERMQREIDDVAIIRVERLYPFPASELKQILAQYEGVREVVWVQEEPENQGAWLHLNSPIRQILLDEQKIYGLTRPEAAAPAVGLARRHKEELRVLLERAFAEGTEGMLV</sequence>
<evidence type="ECO:0000313" key="11">
    <source>
        <dbReference type="Proteomes" id="UP000306585"/>
    </source>
</evidence>
<dbReference type="Pfam" id="PF02779">
    <property type="entry name" value="Transket_pyr"/>
    <property type="match status" value="1"/>
</dbReference>